<evidence type="ECO:0000256" key="1">
    <source>
        <dbReference type="ARBA" id="ARBA00004141"/>
    </source>
</evidence>
<dbReference type="EMBL" id="JACHFL010000001">
    <property type="protein sequence ID" value="MBB5361152.1"/>
    <property type="molecule type" value="Genomic_DNA"/>
</dbReference>
<evidence type="ECO:0000256" key="2">
    <source>
        <dbReference type="ARBA" id="ARBA00009694"/>
    </source>
</evidence>
<feature type="transmembrane region" description="Helical" evidence="6">
    <location>
        <begin position="98"/>
        <end position="119"/>
    </location>
</feature>
<keyword evidence="4 6" id="KW-1133">Transmembrane helix</keyword>
<evidence type="ECO:0000313" key="8">
    <source>
        <dbReference type="Proteomes" id="UP000552709"/>
    </source>
</evidence>
<comment type="caution">
    <text evidence="7">The sequence shown here is derived from an EMBL/GenBank/DDBJ whole genome shotgun (WGS) entry which is preliminary data.</text>
</comment>
<feature type="transmembrane region" description="Helical" evidence="6">
    <location>
        <begin position="50"/>
        <end position="66"/>
    </location>
</feature>
<evidence type="ECO:0000256" key="5">
    <source>
        <dbReference type="ARBA" id="ARBA00023136"/>
    </source>
</evidence>
<proteinExistence type="inferred from homology"/>
<comment type="subcellular location">
    <subcellularLocation>
        <location evidence="1">Membrane</location>
        <topology evidence="1">Multi-pass membrane protein</topology>
    </subcellularLocation>
</comment>
<gene>
    <name evidence="7" type="ORF">HNQ08_000223</name>
</gene>
<evidence type="ECO:0000313" key="7">
    <source>
        <dbReference type="EMBL" id="MBB5361152.1"/>
    </source>
</evidence>
<keyword evidence="3 6" id="KW-0812">Transmembrane</keyword>
<dbReference type="AlphaFoldDB" id="A0A7W8JQ39"/>
<feature type="transmembrane region" description="Helical" evidence="6">
    <location>
        <begin position="73"/>
        <end position="92"/>
    </location>
</feature>
<evidence type="ECO:0000256" key="4">
    <source>
        <dbReference type="ARBA" id="ARBA00022989"/>
    </source>
</evidence>
<dbReference type="PANTHER" id="PTHR43461">
    <property type="entry name" value="TRANSMEMBRANE PROTEIN 256"/>
    <property type="match status" value="1"/>
</dbReference>
<name>A0A7W8JQ39_9DEIO</name>
<dbReference type="PANTHER" id="PTHR43461:SF1">
    <property type="entry name" value="TRANSMEMBRANE PROTEIN 256"/>
    <property type="match status" value="1"/>
</dbReference>
<protein>
    <submittedName>
        <fullName evidence="7">Uncharacterized membrane protein YgdD (TMEM256/DUF423 family)</fullName>
    </submittedName>
</protein>
<keyword evidence="8" id="KW-1185">Reference proteome</keyword>
<comment type="similarity">
    <text evidence="2">Belongs to the UPF0382 family.</text>
</comment>
<organism evidence="7 8">
    <name type="scientific">Deinococcus humi</name>
    <dbReference type="NCBI Taxonomy" id="662880"/>
    <lineage>
        <taxon>Bacteria</taxon>
        <taxon>Thermotogati</taxon>
        <taxon>Deinococcota</taxon>
        <taxon>Deinococci</taxon>
        <taxon>Deinococcales</taxon>
        <taxon>Deinococcaceae</taxon>
        <taxon>Deinococcus</taxon>
    </lineage>
</organism>
<dbReference type="InterPro" id="IPR006696">
    <property type="entry name" value="DUF423"/>
</dbReference>
<dbReference type="Proteomes" id="UP000552709">
    <property type="component" value="Unassembled WGS sequence"/>
</dbReference>
<dbReference type="Pfam" id="PF04241">
    <property type="entry name" value="DUF423"/>
    <property type="match status" value="1"/>
</dbReference>
<evidence type="ECO:0000256" key="6">
    <source>
        <dbReference type="SAM" id="Phobius"/>
    </source>
</evidence>
<accession>A0A7W8JQ39</accession>
<evidence type="ECO:0000256" key="3">
    <source>
        <dbReference type="ARBA" id="ARBA00022692"/>
    </source>
</evidence>
<dbReference type="GO" id="GO:0005886">
    <property type="term" value="C:plasma membrane"/>
    <property type="evidence" value="ECO:0007669"/>
    <property type="project" value="TreeGrafter"/>
</dbReference>
<reference evidence="7 8" key="1">
    <citation type="submission" date="2020-08" db="EMBL/GenBank/DDBJ databases">
        <title>Genomic Encyclopedia of Type Strains, Phase IV (KMG-IV): sequencing the most valuable type-strain genomes for metagenomic binning, comparative biology and taxonomic classification.</title>
        <authorList>
            <person name="Goeker M."/>
        </authorList>
    </citation>
    <scope>NUCLEOTIDE SEQUENCE [LARGE SCALE GENOMIC DNA]</scope>
    <source>
        <strain evidence="7 8">DSM 27939</strain>
    </source>
</reference>
<keyword evidence="5 6" id="KW-0472">Membrane</keyword>
<sequence length="125" mass="13000">MTRSTASVSSLSTFQMGAILAALGVALGAFAAHGLKARLEPNLLANFETGVRYQMYAALALLVLGTRPEQRRAPMLLLSGAVIFSGTLYILALTGLKWLGAITPIGGVLLIAGFVLAALDARRSA</sequence>